<comment type="function">
    <text evidence="10 11">ATP-dependent serine protease that mediates the selective degradation of misfolded, unassembled or oxidatively damaged polypeptides as well as certain short-lived regulatory proteins in the mitochondrial matrix. May also have a chaperone function in the assembly of inner membrane protein complexes. Participates in the regulation of mitochondrial gene expression and in the maintenance of the integrity of the mitochondrial genome. Binds to mitochondrial DNA in a site-specific manner.</text>
</comment>
<feature type="domain" description="Lon N-terminal" evidence="17">
    <location>
        <begin position="115"/>
        <end position="326"/>
    </location>
</feature>
<dbReference type="GO" id="GO:0016887">
    <property type="term" value="F:ATP hydrolysis activity"/>
    <property type="evidence" value="ECO:0007669"/>
    <property type="project" value="UniProtKB-UniRule"/>
</dbReference>
<dbReference type="InterPro" id="IPR020568">
    <property type="entry name" value="Ribosomal_Su5_D2-typ_SF"/>
</dbReference>
<feature type="region of interest" description="Disordered" evidence="15">
    <location>
        <begin position="740"/>
        <end position="771"/>
    </location>
</feature>
<dbReference type="GO" id="GO:0005524">
    <property type="term" value="F:ATP binding"/>
    <property type="evidence" value="ECO:0007669"/>
    <property type="project" value="UniProtKB-UniRule"/>
</dbReference>
<keyword evidence="19" id="KW-1185">Reference proteome</keyword>
<dbReference type="PRINTS" id="PR00830">
    <property type="entry name" value="ENDOLAPTASE"/>
</dbReference>
<dbReference type="Proteomes" id="UP001419268">
    <property type="component" value="Unassembled WGS sequence"/>
</dbReference>
<dbReference type="GO" id="GO:0007005">
    <property type="term" value="P:mitochondrion organization"/>
    <property type="evidence" value="ECO:0007669"/>
    <property type="project" value="TreeGrafter"/>
</dbReference>
<keyword evidence="7 11" id="KW-0238">DNA-binding</keyword>
<evidence type="ECO:0000259" key="17">
    <source>
        <dbReference type="PROSITE" id="PS51787"/>
    </source>
</evidence>
<evidence type="ECO:0000256" key="1">
    <source>
        <dbReference type="ARBA" id="ARBA00004305"/>
    </source>
</evidence>
<dbReference type="FunFam" id="2.30.130.40:FF:000007">
    <property type="entry name" value="Lon protease homolog, mitochondrial"/>
    <property type="match status" value="1"/>
</dbReference>
<keyword evidence="5 11" id="KW-0720">Serine protease</keyword>
<dbReference type="GO" id="GO:0004176">
    <property type="term" value="F:ATP-dependent peptidase activity"/>
    <property type="evidence" value="ECO:0007669"/>
    <property type="project" value="UniProtKB-UniRule"/>
</dbReference>
<comment type="catalytic activity">
    <reaction evidence="9 11">
        <text>Hydrolysis of proteins in presence of ATP.</text>
        <dbReference type="EC" id="3.4.21.53"/>
    </reaction>
</comment>
<dbReference type="Pfam" id="PF02190">
    <property type="entry name" value="LON_substr_bdg"/>
    <property type="match status" value="1"/>
</dbReference>
<dbReference type="Gene3D" id="1.20.58.1480">
    <property type="match status" value="1"/>
</dbReference>
<proteinExistence type="inferred from homology"/>
<dbReference type="SUPFAM" id="SSF52540">
    <property type="entry name" value="P-loop containing nucleoside triphosphate hydrolases"/>
    <property type="match status" value="1"/>
</dbReference>
<evidence type="ECO:0000313" key="19">
    <source>
        <dbReference type="Proteomes" id="UP001419268"/>
    </source>
</evidence>
<dbReference type="InterPro" id="IPR003593">
    <property type="entry name" value="AAA+_ATPase"/>
</dbReference>
<keyword evidence="4 11" id="KW-0378">Hydrolase</keyword>
<evidence type="ECO:0000256" key="14">
    <source>
        <dbReference type="SAM" id="Coils"/>
    </source>
</evidence>
<dbReference type="GO" id="GO:0003697">
    <property type="term" value="F:single-stranded DNA binding"/>
    <property type="evidence" value="ECO:0007669"/>
    <property type="project" value="TreeGrafter"/>
</dbReference>
<comment type="caution">
    <text evidence="18">The sequence shown here is derived from an EMBL/GenBank/DDBJ whole genome shotgun (WGS) entry which is preliminary data.</text>
</comment>
<keyword evidence="3 11" id="KW-0547">Nucleotide-binding</keyword>
<feature type="coiled-coil region" evidence="14">
    <location>
        <begin position="312"/>
        <end position="341"/>
    </location>
</feature>
<dbReference type="Pfam" id="PF05362">
    <property type="entry name" value="Lon_C"/>
    <property type="match status" value="1"/>
</dbReference>
<evidence type="ECO:0000256" key="4">
    <source>
        <dbReference type="ARBA" id="ARBA00022801"/>
    </source>
</evidence>
<comment type="subunit">
    <text evidence="11">Homohexamer or homoheptamer. Organized in a ring with a central cavity.</text>
</comment>
<dbReference type="AlphaFoldDB" id="A0AAP0F3U0"/>
<evidence type="ECO:0000256" key="12">
    <source>
        <dbReference type="PROSITE-ProRule" id="PRU01122"/>
    </source>
</evidence>
<evidence type="ECO:0000256" key="8">
    <source>
        <dbReference type="ARBA" id="ARBA00023128"/>
    </source>
</evidence>
<dbReference type="HAMAP" id="MF_03120">
    <property type="entry name" value="lonm_euk"/>
    <property type="match status" value="1"/>
</dbReference>
<feature type="active site" evidence="11 12">
    <location>
        <position position="932"/>
    </location>
</feature>
<dbReference type="PROSITE" id="PS01046">
    <property type="entry name" value="LON_SER"/>
    <property type="match status" value="1"/>
</dbReference>
<keyword evidence="8 11" id="KW-0496">Mitochondrion</keyword>
<organism evidence="18 19">
    <name type="scientific">Stephania cephalantha</name>
    <dbReference type="NCBI Taxonomy" id="152367"/>
    <lineage>
        <taxon>Eukaryota</taxon>
        <taxon>Viridiplantae</taxon>
        <taxon>Streptophyta</taxon>
        <taxon>Embryophyta</taxon>
        <taxon>Tracheophyta</taxon>
        <taxon>Spermatophyta</taxon>
        <taxon>Magnoliopsida</taxon>
        <taxon>Ranunculales</taxon>
        <taxon>Menispermaceae</taxon>
        <taxon>Menispermoideae</taxon>
        <taxon>Cissampelideae</taxon>
        <taxon>Stephania</taxon>
    </lineage>
</organism>
<feature type="binding site" evidence="11">
    <location>
        <begin position="481"/>
        <end position="488"/>
    </location>
    <ligand>
        <name>ATP</name>
        <dbReference type="ChEBI" id="CHEBI:30616"/>
    </ligand>
</feature>
<feature type="region of interest" description="Disordered" evidence="15">
    <location>
        <begin position="691"/>
        <end position="725"/>
    </location>
</feature>
<dbReference type="SMART" id="SM00464">
    <property type="entry name" value="LON"/>
    <property type="match status" value="1"/>
</dbReference>
<reference evidence="18 19" key="1">
    <citation type="submission" date="2024-01" db="EMBL/GenBank/DDBJ databases">
        <title>Genome assemblies of Stephania.</title>
        <authorList>
            <person name="Yang L."/>
        </authorList>
    </citation>
    <scope>NUCLEOTIDE SEQUENCE [LARGE SCALE GENOMIC DNA]</scope>
    <source>
        <strain evidence="18">JXDWG</strain>
        <tissue evidence="18">Leaf</tissue>
    </source>
</reference>
<protein>
    <recommendedName>
        <fullName evidence="11">Lon protease homolog, mitochondrial</fullName>
        <ecNumber evidence="11">3.4.21.53</ecNumber>
    </recommendedName>
</protein>
<dbReference type="FunFam" id="1.20.5.5270:FF:000001">
    <property type="entry name" value="Lon protease homolog, mitochondrial"/>
    <property type="match status" value="1"/>
</dbReference>
<dbReference type="FunFam" id="3.30.230.10:FF:000015">
    <property type="entry name" value="Lon protease homolog, mitochondrial"/>
    <property type="match status" value="1"/>
</dbReference>
<comment type="subcellular location">
    <subcellularLocation>
        <location evidence="1 11">Mitochondrion matrix</location>
    </subcellularLocation>
</comment>
<dbReference type="FunFam" id="3.40.50.300:FF:000021">
    <property type="entry name" value="Lon protease homolog"/>
    <property type="match status" value="1"/>
</dbReference>
<evidence type="ECO:0000256" key="6">
    <source>
        <dbReference type="ARBA" id="ARBA00022840"/>
    </source>
</evidence>
<dbReference type="FunFam" id="1.10.8.60:FF:000080">
    <property type="entry name" value="Lon protease homolog, mitochondrial"/>
    <property type="match status" value="1"/>
</dbReference>
<evidence type="ECO:0000256" key="5">
    <source>
        <dbReference type="ARBA" id="ARBA00022825"/>
    </source>
</evidence>
<dbReference type="Pfam" id="PF00004">
    <property type="entry name" value="AAA"/>
    <property type="match status" value="1"/>
</dbReference>
<dbReference type="InterPro" id="IPR008269">
    <property type="entry name" value="Lon_proteolytic"/>
</dbReference>
<dbReference type="SMART" id="SM00382">
    <property type="entry name" value="AAA"/>
    <property type="match status" value="1"/>
</dbReference>
<evidence type="ECO:0000256" key="11">
    <source>
        <dbReference type="HAMAP-Rule" id="MF_03120"/>
    </source>
</evidence>
<feature type="domain" description="Lon proteolytic" evidence="16">
    <location>
        <begin position="799"/>
        <end position="983"/>
    </location>
</feature>
<keyword evidence="14" id="KW-0175">Coiled coil</keyword>
<dbReference type="PROSITE" id="PS51787">
    <property type="entry name" value="LON_N"/>
    <property type="match status" value="1"/>
</dbReference>
<dbReference type="Gene3D" id="3.30.230.10">
    <property type="match status" value="1"/>
</dbReference>
<dbReference type="GO" id="GO:0034599">
    <property type="term" value="P:cellular response to oxidative stress"/>
    <property type="evidence" value="ECO:0007669"/>
    <property type="project" value="UniProtKB-UniRule"/>
</dbReference>
<dbReference type="PANTHER" id="PTHR43718">
    <property type="entry name" value="LON PROTEASE"/>
    <property type="match status" value="1"/>
</dbReference>
<dbReference type="Gene3D" id="1.10.8.60">
    <property type="match status" value="1"/>
</dbReference>
<dbReference type="SUPFAM" id="SSF88697">
    <property type="entry name" value="PUA domain-like"/>
    <property type="match status" value="1"/>
</dbReference>
<dbReference type="InterPro" id="IPR015947">
    <property type="entry name" value="PUA-like_sf"/>
</dbReference>
<dbReference type="GO" id="GO:0006515">
    <property type="term" value="P:protein quality control for misfolded or incompletely synthesized proteins"/>
    <property type="evidence" value="ECO:0007669"/>
    <property type="project" value="UniProtKB-UniRule"/>
</dbReference>
<dbReference type="InterPro" id="IPR054594">
    <property type="entry name" value="Lon_lid"/>
</dbReference>
<name>A0AAP0F3U0_9MAGN</name>
<dbReference type="Gene3D" id="3.40.50.300">
    <property type="entry name" value="P-loop containing nucleotide triphosphate hydrolases"/>
    <property type="match status" value="1"/>
</dbReference>
<dbReference type="NCBIfam" id="TIGR00763">
    <property type="entry name" value="lon"/>
    <property type="match status" value="1"/>
</dbReference>
<feature type="compositionally biased region" description="Polar residues" evidence="15">
    <location>
        <begin position="743"/>
        <end position="757"/>
    </location>
</feature>
<keyword evidence="6 11" id="KW-0067">ATP-binding</keyword>
<evidence type="ECO:0000256" key="13">
    <source>
        <dbReference type="RuleBase" id="RU000591"/>
    </source>
</evidence>
<dbReference type="GO" id="GO:0051131">
    <property type="term" value="P:chaperone-mediated protein complex assembly"/>
    <property type="evidence" value="ECO:0007669"/>
    <property type="project" value="UniProtKB-UniRule"/>
</dbReference>
<dbReference type="Pfam" id="PF22667">
    <property type="entry name" value="Lon_lid"/>
    <property type="match status" value="1"/>
</dbReference>
<feature type="compositionally biased region" description="Basic and acidic residues" evidence="15">
    <location>
        <begin position="758"/>
        <end position="767"/>
    </location>
</feature>
<dbReference type="GO" id="GO:0043565">
    <property type="term" value="F:sequence-specific DNA binding"/>
    <property type="evidence" value="ECO:0007669"/>
    <property type="project" value="UniProtKB-UniRule"/>
</dbReference>
<dbReference type="EMBL" id="JBBNAG010000010">
    <property type="protein sequence ID" value="KAK9100104.1"/>
    <property type="molecule type" value="Genomic_DNA"/>
</dbReference>
<evidence type="ECO:0000256" key="10">
    <source>
        <dbReference type="ARBA" id="ARBA00058071"/>
    </source>
</evidence>
<dbReference type="InterPro" id="IPR014721">
    <property type="entry name" value="Ribsml_uS5_D2-typ_fold_subgr"/>
</dbReference>
<sequence>MLKLFSSSSSSSSSSSYCRFQRSIAKKPQSATVFNGESQRSPVLRLFDSMKISKAINPAFCKRVFYCSESGDGSSNGAAAEAEKAVEAESVDEVEPKASSAIVPTSPKPEDYLTVLALPLPYRPLFPGFFMPLKVKDPKLLAALAECRKRQAPYAGAFLLKDEPGTDPSIVSGSEVEKYGPDLKGKELYERLHEVGTLAQITQIQGDQVVLMGHRRLRITEMVSEDPLTVKVDHLKDVPYNKDDDIIKATSFEVISTLRDVLKTSTLWRDHVQTYTQHIGEFNYPRLADFGAAISGANKLQCQQVIEELDVCKRLNLTLELLKKEMEISKIQETIAKAIEEKISGEQRRYLLNEQLKAIKKELGLETDDKTALSAKFRERLEPNKDRCPPHVLQVIEEELTKLQLLEASSSEFNVTRNYLDWLTALPWGNYSEENFDVDRAQTILDEDHYGLTDVKERILEFIAVGKLKGTSQGKIICLSGPPGVGKTSIGRSIARALNRKFYRFSVGGLADVAEIKGHRRTYIGAMPGKMVQCLKNVGTANPLVLIDEIDKLGRGHAGDPASALLELLDPEQNANFLDHYLDVPIDLSKVLFVCTANVVEAIPNPLLDRMEIISIAGYITDEKMHIARDYLEKTTREACGIKPEQVEVTDAALLALIENYCREAGVRNLQKQIEKIYRKIALQLVRQGVSNEPSPGVVESAVQPDEDKEESVAMSQESNVDDEDQVVAVEEDSGAVVEEIQTDQAGSEVSTATDQPLDSKESKETEVSEPIQKVTVDEKSLSDYVGKPVFHAERIYEQTPIGVVMGLAWTAMGGSTLYIETTLVEQGEGKGALHLTGQLGDVMKESAQIAHTVSRAILLEKEPDNPFFANSKLHLHVPAGATPKDGPSAGCTMITSMLSLVTKKHVKKDLAMTGEVTLTGKILPIGGVKEKSIAARRSGVKTIIFPSANRRDFDELADNVKEGLDVHFVDDYSQIYDMAFSNDE</sequence>
<comment type="similarity">
    <text evidence="11 12 13">Belongs to the peptidase S16 family.</text>
</comment>
<dbReference type="GO" id="GO:0004252">
    <property type="term" value="F:serine-type endopeptidase activity"/>
    <property type="evidence" value="ECO:0007669"/>
    <property type="project" value="UniProtKB-UniRule"/>
</dbReference>
<feature type="active site" evidence="11 12">
    <location>
        <position position="889"/>
    </location>
</feature>
<dbReference type="EC" id="3.4.21.53" evidence="11"/>
<dbReference type="GO" id="GO:0005759">
    <property type="term" value="C:mitochondrial matrix"/>
    <property type="evidence" value="ECO:0007669"/>
    <property type="project" value="UniProtKB-SubCell"/>
</dbReference>
<evidence type="ECO:0000259" key="16">
    <source>
        <dbReference type="PROSITE" id="PS51786"/>
    </source>
</evidence>
<dbReference type="InterPro" id="IPR003959">
    <property type="entry name" value="ATPase_AAA_core"/>
</dbReference>
<gene>
    <name evidence="18" type="ORF">Scep_023534</name>
</gene>
<dbReference type="Gene3D" id="2.30.130.40">
    <property type="entry name" value="LON domain-like"/>
    <property type="match status" value="1"/>
</dbReference>
<dbReference type="CDD" id="cd19500">
    <property type="entry name" value="RecA-like_Lon"/>
    <property type="match status" value="1"/>
</dbReference>
<dbReference type="FunFam" id="1.20.58.1480:FF:000006">
    <property type="entry name" value="Lon protease homolog, mitochondrial"/>
    <property type="match status" value="1"/>
</dbReference>
<evidence type="ECO:0000256" key="9">
    <source>
        <dbReference type="ARBA" id="ARBA00050665"/>
    </source>
</evidence>
<evidence type="ECO:0000256" key="7">
    <source>
        <dbReference type="ARBA" id="ARBA00023125"/>
    </source>
</evidence>
<dbReference type="InterPro" id="IPR003111">
    <property type="entry name" value="Lon_prtase_N"/>
</dbReference>
<dbReference type="Gene3D" id="1.20.5.5270">
    <property type="match status" value="1"/>
</dbReference>
<dbReference type="InterPro" id="IPR027503">
    <property type="entry name" value="Lonm_euk"/>
</dbReference>
<accession>A0AAP0F3U0</accession>
<dbReference type="SUPFAM" id="SSF54211">
    <property type="entry name" value="Ribosomal protein S5 domain 2-like"/>
    <property type="match status" value="1"/>
</dbReference>
<feature type="region of interest" description="Disordered" evidence="15">
    <location>
        <begin position="77"/>
        <end position="103"/>
    </location>
</feature>
<dbReference type="PROSITE" id="PS51786">
    <property type="entry name" value="LON_PROTEOLYTIC"/>
    <property type="match status" value="1"/>
</dbReference>
<dbReference type="InterPro" id="IPR008268">
    <property type="entry name" value="Peptidase_S16_AS"/>
</dbReference>
<dbReference type="InterPro" id="IPR046336">
    <property type="entry name" value="Lon_prtase_N_sf"/>
</dbReference>
<dbReference type="InterPro" id="IPR027065">
    <property type="entry name" value="Lon_Prtase"/>
</dbReference>
<evidence type="ECO:0000313" key="18">
    <source>
        <dbReference type="EMBL" id="KAK9100104.1"/>
    </source>
</evidence>
<dbReference type="PANTHER" id="PTHR43718:SF2">
    <property type="entry name" value="LON PROTEASE HOMOLOG, MITOCHONDRIAL"/>
    <property type="match status" value="1"/>
</dbReference>
<evidence type="ECO:0000256" key="15">
    <source>
        <dbReference type="SAM" id="MobiDB-lite"/>
    </source>
</evidence>
<dbReference type="InterPro" id="IPR004815">
    <property type="entry name" value="Lon_bac/euk-typ"/>
</dbReference>
<evidence type="ECO:0000256" key="3">
    <source>
        <dbReference type="ARBA" id="ARBA00022741"/>
    </source>
</evidence>
<dbReference type="InterPro" id="IPR027417">
    <property type="entry name" value="P-loop_NTPase"/>
</dbReference>
<dbReference type="GO" id="GO:0070407">
    <property type="term" value="P:oxidation-dependent protein catabolic process"/>
    <property type="evidence" value="ECO:0007669"/>
    <property type="project" value="UniProtKB-UniRule"/>
</dbReference>
<keyword evidence="2 11" id="KW-0645">Protease</keyword>
<evidence type="ECO:0000256" key="2">
    <source>
        <dbReference type="ARBA" id="ARBA00022670"/>
    </source>
</evidence>